<dbReference type="GO" id="GO:0003677">
    <property type="term" value="F:DNA binding"/>
    <property type="evidence" value="ECO:0007669"/>
    <property type="project" value="UniProtKB-KW"/>
</dbReference>
<dbReference type="CDD" id="cd00067">
    <property type="entry name" value="GAL4"/>
    <property type="match status" value="1"/>
</dbReference>
<evidence type="ECO:0000313" key="8">
    <source>
        <dbReference type="Proteomes" id="UP000191518"/>
    </source>
</evidence>
<reference evidence="8" key="1">
    <citation type="journal article" date="2017" name="Nat. Microbiol.">
        <title>Global analysis of biosynthetic gene clusters reveals vast potential of secondary metabolite production in Penicillium species.</title>
        <authorList>
            <person name="Nielsen J.C."/>
            <person name="Grijseels S."/>
            <person name="Prigent S."/>
            <person name="Ji B."/>
            <person name="Dainat J."/>
            <person name="Nielsen K.F."/>
            <person name="Frisvad J.C."/>
            <person name="Workman M."/>
            <person name="Nielsen J."/>
        </authorList>
    </citation>
    <scope>NUCLEOTIDE SEQUENCE [LARGE SCALE GENOMIC DNA]</scope>
    <source>
        <strain evidence="8">IBT 29486</strain>
    </source>
</reference>
<name>A0A1V6S7D3_9EURO</name>
<dbReference type="STRING" id="29845.A0A1V6S7D3"/>
<evidence type="ECO:0000256" key="2">
    <source>
        <dbReference type="ARBA" id="ARBA00023125"/>
    </source>
</evidence>
<dbReference type="Gene3D" id="4.10.240.10">
    <property type="entry name" value="Zn(2)-C6 fungal-type DNA-binding domain"/>
    <property type="match status" value="1"/>
</dbReference>
<dbReference type="Proteomes" id="UP000191518">
    <property type="component" value="Unassembled WGS sequence"/>
</dbReference>
<keyword evidence="4" id="KW-0539">Nucleus</keyword>
<dbReference type="InterPro" id="IPR050797">
    <property type="entry name" value="Carb_Metab_Trans_Reg"/>
</dbReference>
<keyword evidence="2" id="KW-0238">DNA-binding</keyword>
<feature type="region of interest" description="Disordered" evidence="5">
    <location>
        <begin position="1"/>
        <end position="21"/>
    </location>
</feature>
<dbReference type="GO" id="GO:0000981">
    <property type="term" value="F:DNA-binding transcription factor activity, RNA polymerase II-specific"/>
    <property type="evidence" value="ECO:0007669"/>
    <property type="project" value="InterPro"/>
</dbReference>
<evidence type="ECO:0000259" key="6">
    <source>
        <dbReference type="PROSITE" id="PS50048"/>
    </source>
</evidence>
<dbReference type="GO" id="GO:0008270">
    <property type="term" value="F:zinc ion binding"/>
    <property type="evidence" value="ECO:0007669"/>
    <property type="project" value="InterPro"/>
</dbReference>
<dbReference type="PANTHER" id="PTHR31668">
    <property type="entry name" value="GLUCOSE TRANSPORT TRANSCRIPTION REGULATOR RGT1-RELATED-RELATED"/>
    <property type="match status" value="1"/>
</dbReference>
<protein>
    <recommendedName>
        <fullName evidence="6">Zn(2)-C6 fungal-type domain-containing protein</fullName>
    </recommendedName>
</protein>
<feature type="region of interest" description="Disordered" evidence="5">
    <location>
        <begin position="76"/>
        <end position="126"/>
    </location>
</feature>
<sequence length="388" mass="41959">MRLNKQTSHYDHVSLSTTGRGQDARGYTLVACDVCRSRKLKCSGEGEGGACDRCQASSTPCTYTMNFGNNGNQSKRACNNKQWTPPDSTSASESPSRLRSRSVNETGPEDQQMPGLQTRPASAHQQDSLTYDTPFDLDTCMFMNLEGPEFFNLGDNLTPDKTSYLVDTTAGSQFLSSSHLSTSDANFLTDPAHPSDGTTMPPRPAPTRSLSDGAAFPDKSGIGERLNSGMQLPVQPRRAVRETWGSAVRTCQETISCGKCSTDSQNSILLATIAQSLATIAEEIGRLCLGQPREVGASRADPLGWESGPTGEVLDGAIWVGRYRVESSEKRLKLVQELGAMHLTELRQLLNLMKNTLASNRLALQQVAAAEETAARICLAIRGMSEGR</sequence>
<feature type="region of interest" description="Disordered" evidence="5">
    <location>
        <begin position="191"/>
        <end position="227"/>
    </location>
</feature>
<evidence type="ECO:0000256" key="1">
    <source>
        <dbReference type="ARBA" id="ARBA00023015"/>
    </source>
</evidence>
<dbReference type="PROSITE" id="PS00463">
    <property type="entry name" value="ZN2_CY6_FUNGAL_1"/>
    <property type="match status" value="1"/>
</dbReference>
<evidence type="ECO:0000256" key="4">
    <source>
        <dbReference type="ARBA" id="ARBA00023242"/>
    </source>
</evidence>
<evidence type="ECO:0000256" key="5">
    <source>
        <dbReference type="SAM" id="MobiDB-lite"/>
    </source>
</evidence>
<dbReference type="Pfam" id="PF00172">
    <property type="entry name" value="Zn_clus"/>
    <property type="match status" value="1"/>
</dbReference>
<dbReference type="PROSITE" id="PS50048">
    <property type="entry name" value="ZN2_CY6_FUNGAL_2"/>
    <property type="match status" value="1"/>
</dbReference>
<dbReference type="SUPFAM" id="SSF57701">
    <property type="entry name" value="Zn2/Cys6 DNA-binding domain"/>
    <property type="match status" value="1"/>
</dbReference>
<keyword evidence="1" id="KW-0805">Transcription regulation</keyword>
<dbReference type="EMBL" id="MDYP01000005">
    <property type="protein sequence ID" value="OQE09975.1"/>
    <property type="molecule type" value="Genomic_DNA"/>
</dbReference>
<accession>A0A1V6S7D3</accession>
<feature type="compositionally biased region" description="Polar residues" evidence="5">
    <location>
        <begin position="76"/>
        <end position="105"/>
    </location>
</feature>
<gene>
    <name evidence="7" type="ORF">PENVUL_c005G03138</name>
</gene>
<organism evidence="7 8">
    <name type="scientific">Penicillium vulpinum</name>
    <dbReference type="NCBI Taxonomy" id="29845"/>
    <lineage>
        <taxon>Eukaryota</taxon>
        <taxon>Fungi</taxon>
        <taxon>Dikarya</taxon>
        <taxon>Ascomycota</taxon>
        <taxon>Pezizomycotina</taxon>
        <taxon>Eurotiomycetes</taxon>
        <taxon>Eurotiomycetidae</taxon>
        <taxon>Eurotiales</taxon>
        <taxon>Aspergillaceae</taxon>
        <taxon>Penicillium</taxon>
    </lineage>
</organism>
<dbReference type="AlphaFoldDB" id="A0A1V6S7D3"/>
<feature type="domain" description="Zn(2)-C6 fungal-type" evidence="6">
    <location>
        <begin position="31"/>
        <end position="63"/>
    </location>
</feature>
<keyword evidence="3" id="KW-0804">Transcription</keyword>
<keyword evidence="8" id="KW-1185">Reference proteome</keyword>
<comment type="caution">
    <text evidence="7">The sequence shown here is derived from an EMBL/GenBank/DDBJ whole genome shotgun (WGS) entry which is preliminary data.</text>
</comment>
<dbReference type="SMART" id="SM00066">
    <property type="entry name" value="GAL4"/>
    <property type="match status" value="1"/>
</dbReference>
<proteinExistence type="predicted"/>
<evidence type="ECO:0000313" key="7">
    <source>
        <dbReference type="EMBL" id="OQE09975.1"/>
    </source>
</evidence>
<dbReference type="InterPro" id="IPR036864">
    <property type="entry name" value="Zn2-C6_fun-type_DNA-bd_sf"/>
</dbReference>
<dbReference type="InterPro" id="IPR001138">
    <property type="entry name" value="Zn2Cys6_DnaBD"/>
</dbReference>
<evidence type="ECO:0000256" key="3">
    <source>
        <dbReference type="ARBA" id="ARBA00023163"/>
    </source>
</evidence>